<feature type="transmembrane region" description="Helical" evidence="14">
    <location>
        <begin position="40"/>
        <end position="58"/>
    </location>
</feature>
<dbReference type="Pfam" id="PF00512">
    <property type="entry name" value="HisKA"/>
    <property type="match status" value="1"/>
</dbReference>
<evidence type="ECO:0000259" key="15">
    <source>
        <dbReference type="PROSITE" id="PS50109"/>
    </source>
</evidence>
<feature type="transmembrane region" description="Helical" evidence="14">
    <location>
        <begin position="70"/>
        <end position="92"/>
    </location>
</feature>
<evidence type="ECO:0000256" key="1">
    <source>
        <dbReference type="ARBA" id="ARBA00000085"/>
    </source>
</evidence>
<dbReference type="EC" id="2.7.13.3" evidence="3"/>
<dbReference type="SMART" id="SM00387">
    <property type="entry name" value="HATPase_c"/>
    <property type="match status" value="1"/>
</dbReference>
<dbReference type="InterPro" id="IPR003661">
    <property type="entry name" value="HisK_dim/P_dom"/>
</dbReference>
<organism evidence="16 17">
    <name type="scientific">Bacillus weihaiensis</name>
    <dbReference type="NCBI Taxonomy" id="1547283"/>
    <lineage>
        <taxon>Bacteria</taxon>
        <taxon>Bacillati</taxon>
        <taxon>Bacillota</taxon>
        <taxon>Bacilli</taxon>
        <taxon>Bacillales</taxon>
        <taxon>Bacillaceae</taxon>
        <taxon>Bacillus</taxon>
    </lineage>
</organism>
<evidence type="ECO:0000256" key="4">
    <source>
        <dbReference type="ARBA" id="ARBA00022475"/>
    </source>
</evidence>
<feature type="transmembrane region" description="Helical" evidence="14">
    <location>
        <begin position="98"/>
        <end position="121"/>
    </location>
</feature>
<dbReference type="PANTHER" id="PTHR43065:SF46">
    <property type="entry name" value="C4-DICARBOXYLATE TRANSPORT SENSOR PROTEIN DCTB"/>
    <property type="match status" value="1"/>
</dbReference>
<evidence type="ECO:0000256" key="3">
    <source>
        <dbReference type="ARBA" id="ARBA00012438"/>
    </source>
</evidence>
<dbReference type="InterPro" id="IPR003594">
    <property type="entry name" value="HATPase_dom"/>
</dbReference>
<dbReference type="EMBL" id="CP016020">
    <property type="protein sequence ID" value="APH05498.1"/>
    <property type="molecule type" value="Genomic_DNA"/>
</dbReference>
<dbReference type="Pfam" id="PF02518">
    <property type="entry name" value="HATPase_c"/>
    <property type="match status" value="1"/>
</dbReference>
<dbReference type="Gene3D" id="1.10.287.130">
    <property type="match status" value="1"/>
</dbReference>
<protein>
    <recommendedName>
        <fullName evidence="3">histidine kinase</fullName>
        <ecNumber evidence="3">2.7.13.3</ecNumber>
    </recommendedName>
</protein>
<dbReference type="CDD" id="cd00075">
    <property type="entry name" value="HATPase"/>
    <property type="match status" value="1"/>
</dbReference>
<dbReference type="STRING" id="1547283.A9C19_12445"/>
<evidence type="ECO:0000256" key="8">
    <source>
        <dbReference type="ARBA" id="ARBA00022741"/>
    </source>
</evidence>
<dbReference type="GO" id="GO:0000155">
    <property type="term" value="F:phosphorelay sensor kinase activity"/>
    <property type="evidence" value="ECO:0007669"/>
    <property type="project" value="InterPro"/>
</dbReference>
<evidence type="ECO:0000256" key="6">
    <source>
        <dbReference type="ARBA" id="ARBA00022679"/>
    </source>
</evidence>
<dbReference type="SMART" id="SM00388">
    <property type="entry name" value="HisKA"/>
    <property type="match status" value="1"/>
</dbReference>
<feature type="transmembrane region" description="Helical" evidence="14">
    <location>
        <begin position="7"/>
        <end position="28"/>
    </location>
</feature>
<feature type="transmembrane region" description="Helical" evidence="14">
    <location>
        <begin position="133"/>
        <end position="155"/>
    </location>
</feature>
<dbReference type="KEGG" id="bwh:A9C19_12445"/>
<dbReference type="RefSeq" id="WP_072580288.1">
    <property type="nucleotide sequence ID" value="NZ_CP016020.1"/>
</dbReference>
<evidence type="ECO:0000313" key="17">
    <source>
        <dbReference type="Proteomes" id="UP000181936"/>
    </source>
</evidence>
<keyword evidence="8" id="KW-0547">Nucleotide-binding</keyword>
<keyword evidence="5" id="KW-0597">Phosphoprotein</keyword>
<keyword evidence="12" id="KW-0902">Two-component regulatory system</keyword>
<gene>
    <name evidence="16" type="ORF">A9C19_12445</name>
</gene>
<keyword evidence="11 14" id="KW-1133">Transmembrane helix</keyword>
<dbReference type="GO" id="GO:0005886">
    <property type="term" value="C:plasma membrane"/>
    <property type="evidence" value="ECO:0007669"/>
    <property type="project" value="UniProtKB-SubCell"/>
</dbReference>
<dbReference type="PANTHER" id="PTHR43065">
    <property type="entry name" value="SENSOR HISTIDINE KINASE"/>
    <property type="match status" value="1"/>
</dbReference>
<comment type="subcellular location">
    <subcellularLocation>
        <location evidence="2">Cell membrane</location>
        <topology evidence="2">Multi-pass membrane protein</topology>
    </subcellularLocation>
</comment>
<comment type="catalytic activity">
    <reaction evidence="1">
        <text>ATP + protein L-histidine = ADP + protein N-phospho-L-histidine.</text>
        <dbReference type="EC" id="2.7.13.3"/>
    </reaction>
</comment>
<evidence type="ECO:0000256" key="10">
    <source>
        <dbReference type="ARBA" id="ARBA00022840"/>
    </source>
</evidence>
<dbReference type="CDD" id="cd00082">
    <property type="entry name" value="HisKA"/>
    <property type="match status" value="1"/>
</dbReference>
<dbReference type="OrthoDB" id="9815750at2"/>
<sequence length="414" mass="46868">MLSIIKPLIVNITILFSFAFNANMFIPFQRNMNITFKYKIVYSIIGAFGALLCMAYPIETLGETNFDLRMVAIMIITLYTGWASGLFVVIIVSIMRFIIGGSFIHIGIIVSVSAYLIALLFRKKFKSSNRLISGALAAFTYFGIYIILLYFNIAFLKLSFYITYFIAFFITYLAIIFIIETLLERNKQFDEMVYLDKLTTTGQMAASIAHEIRNPITTVRGFIQFMQKDTKDETLKQFSPLILEELDRTNQIITNYLTLAKPESFEMKTVNIEEVLMDSISLLRPLGNLSNVTIEYVPTDPIYIRGDLQYTKQSLLNIIKNAIESIETQGVVKISKYVNTQLGIVTITIKDNGKGMTKEELKQIGLPFYTTKTKGTGLGSMITNRLIRQIGGTIDYESEVGKGTTVSVSFKLDY</sequence>
<dbReference type="PROSITE" id="PS50109">
    <property type="entry name" value="HIS_KIN"/>
    <property type="match status" value="1"/>
</dbReference>
<evidence type="ECO:0000256" key="9">
    <source>
        <dbReference type="ARBA" id="ARBA00022777"/>
    </source>
</evidence>
<evidence type="ECO:0000256" key="13">
    <source>
        <dbReference type="ARBA" id="ARBA00023136"/>
    </source>
</evidence>
<dbReference type="InterPro" id="IPR005467">
    <property type="entry name" value="His_kinase_dom"/>
</dbReference>
<name>A0A1L3MT23_9BACI</name>
<keyword evidence="7 14" id="KW-0812">Transmembrane</keyword>
<accession>A0A1L3MT23</accession>
<feature type="domain" description="Histidine kinase" evidence="15">
    <location>
        <begin position="207"/>
        <end position="414"/>
    </location>
</feature>
<evidence type="ECO:0000256" key="12">
    <source>
        <dbReference type="ARBA" id="ARBA00023012"/>
    </source>
</evidence>
<dbReference type="InterPro" id="IPR004358">
    <property type="entry name" value="Sig_transdc_His_kin-like_C"/>
</dbReference>
<evidence type="ECO:0000256" key="5">
    <source>
        <dbReference type="ARBA" id="ARBA00022553"/>
    </source>
</evidence>
<keyword evidence="13 14" id="KW-0472">Membrane</keyword>
<feature type="transmembrane region" description="Helical" evidence="14">
    <location>
        <begin position="161"/>
        <end position="183"/>
    </location>
</feature>
<dbReference type="PRINTS" id="PR00344">
    <property type="entry name" value="BCTRLSENSOR"/>
</dbReference>
<dbReference type="Pfam" id="PF07694">
    <property type="entry name" value="5TM-5TMR_LYT"/>
    <property type="match status" value="1"/>
</dbReference>
<evidence type="ECO:0000256" key="14">
    <source>
        <dbReference type="SAM" id="Phobius"/>
    </source>
</evidence>
<evidence type="ECO:0000256" key="7">
    <source>
        <dbReference type="ARBA" id="ARBA00022692"/>
    </source>
</evidence>
<dbReference type="Gene3D" id="3.30.565.10">
    <property type="entry name" value="Histidine kinase-like ATPase, C-terminal domain"/>
    <property type="match status" value="1"/>
</dbReference>
<evidence type="ECO:0000256" key="11">
    <source>
        <dbReference type="ARBA" id="ARBA00022989"/>
    </source>
</evidence>
<reference evidence="16 17" key="1">
    <citation type="journal article" date="2016" name="Sci. Rep.">
        <title>Complete genome sequence and transcriptomic analysis of a novel marine strain Bacillus weihaiensis reveals the mechanism of brown algae degradation.</title>
        <authorList>
            <person name="Zhu Y."/>
            <person name="Chen P."/>
            <person name="Bao Y."/>
            <person name="Men Y."/>
            <person name="Zeng Y."/>
            <person name="Yang J."/>
            <person name="Sun J."/>
            <person name="Sun Y."/>
        </authorList>
    </citation>
    <scope>NUCLEOTIDE SEQUENCE [LARGE SCALE GENOMIC DNA]</scope>
    <source>
        <strain evidence="16 17">Alg07</strain>
    </source>
</reference>
<keyword evidence="17" id="KW-1185">Reference proteome</keyword>
<dbReference type="Proteomes" id="UP000181936">
    <property type="component" value="Chromosome"/>
</dbReference>
<dbReference type="InterPro" id="IPR036097">
    <property type="entry name" value="HisK_dim/P_sf"/>
</dbReference>
<keyword evidence="9 16" id="KW-0418">Kinase</keyword>
<dbReference type="InterPro" id="IPR036890">
    <property type="entry name" value="HATPase_C_sf"/>
</dbReference>
<dbReference type="InterPro" id="IPR011620">
    <property type="entry name" value="Sig_transdc_His_kinase_LytS_TM"/>
</dbReference>
<dbReference type="SUPFAM" id="SSF55874">
    <property type="entry name" value="ATPase domain of HSP90 chaperone/DNA topoisomerase II/histidine kinase"/>
    <property type="match status" value="1"/>
</dbReference>
<keyword evidence="10" id="KW-0067">ATP-binding</keyword>
<proteinExistence type="predicted"/>
<dbReference type="SUPFAM" id="SSF47384">
    <property type="entry name" value="Homodimeric domain of signal transducing histidine kinase"/>
    <property type="match status" value="1"/>
</dbReference>
<keyword evidence="6" id="KW-0808">Transferase</keyword>
<keyword evidence="4" id="KW-1003">Cell membrane</keyword>
<evidence type="ECO:0000256" key="2">
    <source>
        <dbReference type="ARBA" id="ARBA00004651"/>
    </source>
</evidence>
<evidence type="ECO:0000313" key="16">
    <source>
        <dbReference type="EMBL" id="APH05498.1"/>
    </source>
</evidence>
<dbReference type="GO" id="GO:0005524">
    <property type="term" value="F:ATP binding"/>
    <property type="evidence" value="ECO:0007669"/>
    <property type="project" value="UniProtKB-KW"/>
</dbReference>
<dbReference type="GO" id="GO:0071555">
    <property type="term" value="P:cell wall organization"/>
    <property type="evidence" value="ECO:0007669"/>
    <property type="project" value="InterPro"/>
</dbReference>
<dbReference type="AlphaFoldDB" id="A0A1L3MT23"/>